<dbReference type="Proteomes" id="UP001075387">
    <property type="component" value="Unassembled WGS sequence"/>
</dbReference>
<gene>
    <name evidence="2" type="ORF">MOD07_09150</name>
</gene>
<evidence type="ECO:0000313" key="3">
    <source>
        <dbReference type="Proteomes" id="UP001075387"/>
    </source>
</evidence>
<protein>
    <submittedName>
        <fullName evidence="2">Uncharacterized protein</fullName>
    </submittedName>
</protein>
<name>A0AAP3FVB5_BACMO</name>
<evidence type="ECO:0000313" key="2">
    <source>
        <dbReference type="EMBL" id="MCY8509711.1"/>
    </source>
</evidence>
<keyword evidence="1" id="KW-0812">Transmembrane</keyword>
<accession>A0AAP3FVB5</accession>
<sequence length="64" mass="6947">MCLQMISIVAIASIVIWSAVSRELVKSSKENGKGKNGRKIITLMAAGTLSTLLLTISLFQNIHF</sequence>
<keyword evidence="1" id="KW-0472">Membrane</keyword>
<organism evidence="2 3">
    <name type="scientific">Bacillus mojavensis</name>
    <dbReference type="NCBI Taxonomy" id="72360"/>
    <lineage>
        <taxon>Bacteria</taxon>
        <taxon>Bacillati</taxon>
        <taxon>Bacillota</taxon>
        <taxon>Bacilli</taxon>
        <taxon>Bacillales</taxon>
        <taxon>Bacillaceae</taxon>
        <taxon>Bacillus</taxon>
    </lineage>
</organism>
<keyword evidence="1" id="KW-1133">Transmembrane helix</keyword>
<dbReference type="EMBL" id="JALAQA010000005">
    <property type="protein sequence ID" value="MCY8509711.1"/>
    <property type="molecule type" value="Genomic_DNA"/>
</dbReference>
<evidence type="ECO:0000256" key="1">
    <source>
        <dbReference type="SAM" id="Phobius"/>
    </source>
</evidence>
<feature type="transmembrane region" description="Helical" evidence="1">
    <location>
        <begin position="40"/>
        <end position="59"/>
    </location>
</feature>
<dbReference type="AlphaFoldDB" id="A0AAP3FVB5"/>
<reference evidence="2" key="1">
    <citation type="submission" date="2022-02" db="EMBL/GenBank/DDBJ databases">
        <title>Crop Bioprotection Bacillus Genome Sequencing.</title>
        <authorList>
            <person name="Dunlap C."/>
        </authorList>
    </citation>
    <scope>NUCLEOTIDE SEQUENCE</scope>
    <source>
        <strain evidence="2">CK3O2B-54A</strain>
    </source>
</reference>
<comment type="caution">
    <text evidence="2">The sequence shown here is derived from an EMBL/GenBank/DDBJ whole genome shotgun (WGS) entry which is preliminary data.</text>
</comment>
<proteinExistence type="predicted"/>